<dbReference type="SUPFAM" id="SSF56219">
    <property type="entry name" value="DNase I-like"/>
    <property type="match status" value="1"/>
</dbReference>
<dbReference type="OrthoDB" id="2207231at2759"/>
<evidence type="ECO:0000313" key="3">
    <source>
        <dbReference type="Proteomes" id="UP000054107"/>
    </source>
</evidence>
<keyword evidence="3" id="KW-1185">Reference proteome</keyword>
<dbReference type="EMBL" id="LN730505">
    <property type="protein sequence ID" value="CEP13684.1"/>
    <property type="molecule type" value="Genomic_DNA"/>
</dbReference>
<dbReference type="Gene3D" id="3.60.10.10">
    <property type="entry name" value="Endonuclease/exonuclease/phosphatase"/>
    <property type="match status" value="1"/>
</dbReference>
<dbReference type="Pfam" id="PF14529">
    <property type="entry name" value="Exo_endo_phos_2"/>
    <property type="match status" value="1"/>
</dbReference>
<evidence type="ECO:0000313" key="2">
    <source>
        <dbReference type="EMBL" id="CEP13684.1"/>
    </source>
</evidence>
<proteinExistence type="predicted"/>
<dbReference type="InterPro" id="IPR005135">
    <property type="entry name" value="Endo/exonuclease/phosphatase"/>
</dbReference>
<dbReference type="STRING" id="35722.A0A0B7N8B1"/>
<dbReference type="Proteomes" id="UP000054107">
    <property type="component" value="Unassembled WGS sequence"/>
</dbReference>
<evidence type="ECO:0000259" key="1">
    <source>
        <dbReference type="Pfam" id="PF14529"/>
    </source>
</evidence>
<accession>A0A0B7N8B1</accession>
<dbReference type="InterPro" id="IPR036691">
    <property type="entry name" value="Endo/exonu/phosph_ase_sf"/>
</dbReference>
<dbReference type="AlphaFoldDB" id="A0A0B7N8B1"/>
<organism evidence="2 3">
    <name type="scientific">Parasitella parasitica</name>
    <dbReference type="NCBI Taxonomy" id="35722"/>
    <lineage>
        <taxon>Eukaryota</taxon>
        <taxon>Fungi</taxon>
        <taxon>Fungi incertae sedis</taxon>
        <taxon>Mucoromycota</taxon>
        <taxon>Mucoromycotina</taxon>
        <taxon>Mucoromycetes</taxon>
        <taxon>Mucorales</taxon>
        <taxon>Mucorineae</taxon>
        <taxon>Mucoraceae</taxon>
        <taxon>Parasitella</taxon>
    </lineage>
</organism>
<name>A0A0B7N8B1_9FUNG</name>
<gene>
    <name evidence="2" type="primary">PARPA_07814.1 scaffold 30874</name>
</gene>
<dbReference type="GO" id="GO:0003824">
    <property type="term" value="F:catalytic activity"/>
    <property type="evidence" value="ECO:0007669"/>
    <property type="project" value="InterPro"/>
</dbReference>
<sequence>MLQPPSPNQGYEHVYIPTKVRLPVGILVHKEFVEGFKATLINRGGQVIEDFDTRKGNTIQDPKYDDYTEHQRDQIAPYIHQSRLEKSLRHIREPVNSSNPHRGKDGIALLVNPAFKYPIHHIQHEHPLLTKFTLTVILNHKLLIHCLYLPPSLDSETIDDILALLPLQYHSTTSTLICGDLNARLGSHTGDSSFNPRGRNVWNWLQSNNLIVWNSRLSFGQPTNYHFQGNSIIDYFISDTEFQSTQLAIRDDRSLSSTHKFMTLTFEVPSLLQRYDDSPLPQRLQWNLDKLKNKNICHQYRTTLEHNLGPLDVDFNSLHDSSSARNLIDRVVEIFSFSQGVLDAGSYSCF</sequence>
<reference evidence="2 3" key="1">
    <citation type="submission" date="2014-09" db="EMBL/GenBank/DDBJ databases">
        <authorList>
            <person name="Ellenberger Sabrina"/>
        </authorList>
    </citation>
    <scope>NUCLEOTIDE SEQUENCE [LARGE SCALE GENOMIC DNA]</scope>
    <source>
        <strain evidence="2 3">CBS 412.66</strain>
    </source>
</reference>
<feature type="domain" description="Endonuclease/exonuclease/phosphatase" evidence="1">
    <location>
        <begin position="143"/>
        <end position="261"/>
    </location>
</feature>
<protein>
    <recommendedName>
        <fullName evidence="1">Endonuclease/exonuclease/phosphatase domain-containing protein</fullName>
    </recommendedName>
</protein>